<organism evidence="2 3">
    <name type="scientific">Nannochloropsis gaditana</name>
    <dbReference type="NCBI Taxonomy" id="72520"/>
    <lineage>
        <taxon>Eukaryota</taxon>
        <taxon>Sar</taxon>
        <taxon>Stramenopiles</taxon>
        <taxon>Ochrophyta</taxon>
        <taxon>Eustigmatophyceae</taxon>
        <taxon>Eustigmatales</taxon>
        <taxon>Monodopsidaceae</taxon>
        <taxon>Nannochloropsis</taxon>
    </lineage>
</organism>
<evidence type="ECO:0000313" key="3">
    <source>
        <dbReference type="Proteomes" id="UP000019335"/>
    </source>
</evidence>
<gene>
    <name evidence="2" type="ORF">Naga_101148g1</name>
</gene>
<comment type="caution">
    <text evidence="2">The sequence shown here is derived from an EMBL/GenBank/DDBJ whole genome shotgun (WGS) entry which is preliminary data.</text>
</comment>
<evidence type="ECO:0000313" key="2">
    <source>
        <dbReference type="EMBL" id="EWM20395.1"/>
    </source>
</evidence>
<name>W7SZV8_9STRA</name>
<proteinExistence type="predicted"/>
<feature type="region of interest" description="Disordered" evidence="1">
    <location>
        <begin position="1"/>
        <end position="92"/>
    </location>
</feature>
<reference evidence="2 3" key="1">
    <citation type="journal article" date="2014" name="Mol. Plant">
        <title>Chromosome Scale Genome Assembly and Transcriptome Profiling of Nannochloropsis gaditana in Nitrogen Depletion.</title>
        <authorList>
            <person name="Corteggiani Carpinelli E."/>
            <person name="Telatin A."/>
            <person name="Vitulo N."/>
            <person name="Forcato C."/>
            <person name="D'Angelo M."/>
            <person name="Schiavon R."/>
            <person name="Vezzi A."/>
            <person name="Giacometti G.M."/>
            <person name="Morosinotto T."/>
            <person name="Valle G."/>
        </authorList>
    </citation>
    <scope>NUCLEOTIDE SEQUENCE [LARGE SCALE GENOMIC DNA]</scope>
    <source>
        <strain evidence="2 3">B-31</strain>
    </source>
</reference>
<sequence>MTPPPSLRTMRMMDLDGTAPPFPSTHTATQCSSRLPSDEYPPPHDSQWYEVYAKASPSASKKENRGLPPLRPHHDSGEEDTLPAVVPSENTG</sequence>
<dbReference type="EMBL" id="AZIL01003122">
    <property type="protein sequence ID" value="EWM20395.1"/>
    <property type="molecule type" value="Genomic_DNA"/>
</dbReference>
<keyword evidence="3" id="KW-1185">Reference proteome</keyword>
<protein>
    <submittedName>
        <fullName evidence="2">Uncharacterized protein</fullName>
    </submittedName>
</protein>
<feature type="compositionally biased region" description="Polar residues" evidence="1">
    <location>
        <begin position="24"/>
        <end position="35"/>
    </location>
</feature>
<dbReference type="AlphaFoldDB" id="W7SZV8"/>
<evidence type="ECO:0000256" key="1">
    <source>
        <dbReference type="SAM" id="MobiDB-lite"/>
    </source>
</evidence>
<dbReference type="Proteomes" id="UP000019335">
    <property type="component" value="Unassembled WGS sequence"/>
</dbReference>
<accession>W7SZV8</accession>